<accession>A0A517M7Y8</accession>
<evidence type="ECO:0000313" key="2">
    <source>
        <dbReference type="EMBL" id="QDS91011.1"/>
    </source>
</evidence>
<dbReference type="InterPro" id="IPR036237">
    <property type="entry name" value="Xyl_isomerase-like_sf"/>
</dbReference>
<dbReference type="InterPro" id="IPR050312">
    <property type="entry name" value="IolE/XylAMocC-like"/>
</dbReference>
<keyword evidence="3" id="KW-1185">Reference proteome</keyword>
<sequence>MHNRNQQTEIASSANARVVSRRDVLQRAVAAAGTIAALPGVGLGEEATSTRCTLGFSTYGMKSLKTEQAIDAIAEIGFDAIEIAVRPDWESAPANMPPKRRTAIRKQLFEKQLRLSSLMEHLEPSHDDRVHRKHLDRLSQVFELAEAWQPNQKPLVQTTLGGGHWDKRRTFYVDRVGDWLATAKEHEIVLAVKPHRGGGMSRPSEAAWLIQQLGNSPNLRMVYDYSHYAFRDMPLNETVATALPYTAHVALKDVRQRDGKVDFLLPGATGNVDFPNLFRQFYTGGYRGDMNCEVSGMVWGKPGYQPIESARQCYAWMSQAMQQANVPRV</sequence>
<dbReference type="EMBL" id="CP036261">
    <property type="protein sequence ID" value="QDS91011.1"/>
    <property type="molecule type" value="Genomic_DNA"/>
</dbReference>
<dbReference type="InterPro" id="IPR006311">
    <property type="entry name" value="TAT_signal"/>
</dbReference>
<organism evidence="2 3">
    <name type="scientific">Rosistilla ulvae</name>
    <dbReference type="NCBI Taxonomy" id="1930277"/>
    <lineage>
        <taxon>Bacteria</taxon>
        <taxon>Pseudomonadati</taxon>
        <taxon>Planctomycetota</taxon>
        <taxon>Planctomycetia</taxon>
        <taxon>Pirellulales</taxon>
        <taxon>Pirellulaceae</taxon>
        <taxon>Rosistilla</taxon>
    </lineage>
</organism>
<dbReference type="AlphaFoldDB" id="A0A517M7Y8"/>
<evidence type="ECO:0000313" key="3">
    <source>
        <dbReference type="Proteomes" id="UP000319557"/>
    </source>
</evidence>
<dbReference type="PROSITE" id="PS51318">
    <property type="entry name" value="TAT"/>
    <property type="match status" value="1"/>
</dbReference>
<proteinExistence type="predicted"/>
<evidence type="ECO:0000259" key="1">
    <source>
        <dbReference type="Pfam" id="PF01261"/>
    </source>
</evidence>
<dbReference type="Gene3D" id="3.20.20.150">
    <property type="entry name" value="Divalent-metal-dependent TIM barrel enzymes"/>
    <property type="match status" value="1"/>
</dbReference>
<dbReference type="InterPro" id="IPR013022">
    <property type="entry name" value="Xyl_isomerase-like_TIM-brl"/>
</dbReference>
<name>A0A517M7Y8_9BACT</name>
<gene>
    <name evidence="2" type="ORF">EC9_52300</name>
</gene>
<dbReference type="Proteomes" id="UP000319557">
    <property type="component" value="Chromosome"/>
</dbReference>
<dbReference type="KEGG" id="ruv:EC9_52300"/>
<dbReference type="PANTHER" id="PTHR12110">
    <property type="entry name" value="HYDROXYPYRUVATE ISOMERASE"/>
    <property type="match status" value="1"/>
</dbReference>
<feature type="domain" description="Xylose isomerase-like TIM barrel" evidence="1">
    <location>
        <begin position="70"/>
        <end position="305"/>
    </location>
</feature>
<reference evidence="2 3" key="1">
    <citation type="submission" date="2019-02" db="EMBL/GenBank/DDBJ databases">
        <title>Deep-cultivation of Planctomycetes and their phenomic and genomic characterization uncovers novel biology.</title>
        <authorList>
            <person name="Wiegand S."/>
            <person name="Jogler M."/>
            <person name="Boedeker C."/>
            <person name="Pinto D."/>
            <person name="Vollmers J."/>
            <person name="Rivas-Marin E."/>
            <person name="Kohn T."/>
            <person name="Peeters S.H."/>
            <person name="Heuer A."/>
            <person name="Rast P."/>
            <person name="Oberbeckmann S."/>
            <person name="Bunk B."/>
            <person name="Jeske O."/>
            <person name="Meyerdierks A."/>
            <person name="Storesund J.E."/>
            <person name="Kallscheuer N."/>
            <person name="Luecker S."/>
            <person name="Lage O.M."/>
            <person name="Pohl T."/>
            <person name="Merkel B.J."/>
            <person name="Hornburger P."/>
            <person name="Mueller R.-W."/>
            <person name="Bruemmer F."/>
            <person name="Labrenz M."/>
            <person name="Spormann A.M."/>
            <person name="Op den Camp H."/>
            <person name="Overmann J."/>
            <person name="Amann R."/>
            <person name="Jetten M.S.M."/>
            <person name="Mascher T."/>
            <person name="Medema M.H."/>
            <person name="Devos D.P."/>
            <person name="Kaster A.-K."/>
            <person name="Ovreas L."/>
            <person name="Rohde M."/>
            <person name="Galperin M.Y."/>
            <person name="Jogler C."/>
        </authorList>
    </citation>
    <scope>NUCLEOTIDE SEQUENCE [LARGE SCALE GENOMIC DNA]</scope>
    <source>
        <strain evidence="2 3">EC9</strain>
    </source>
</reference>
<dbReference type="Pfam" id="PF01261">
    <property type="entry name" value="AP_endonuc_2"/>
    <property type="match status" value="1"/>
</dbReference>
<protein>
    <submittedName>
        <fullName evidence="2">Xylose isomerase-like TIM barrel</fullName>
    </submittedName>
</protein>
<keyword evidence="2" id="KW-0413">Isomerase</keyword>
<dbReference type="GO" id="GO:0016853">
    <property type="term" value="F:isomerase activity"/>
    <property type="evidence" value="ECO:0007669"/>
    <property type="project" value="UniProtKB-KW"/>
</dbReference>
<dbReference type="SUPFAM" id="SSF51658">
    <property type="entry name" value="Xylose isomerase-like"/>
    <property type="match status" value="1"/>
</dbReference>